<dbReference type="EMBL" id="SPIA01000003">
    <property type="protein sequence ID" value="TFH67334.1"/>
    <property type="molecule type" value="Genomic_DNA"/>
</dbReference>
<dbReference type="InterPro" id="IPR039426">
    <property type="entry name" value="TonB-dep_rcpt-like"/>
</dbReference>
<evidence type="ECO:0000256" key="1">
    <source>
        <dbReference type="ARBA" id="ARBA00004571"/>
    </source>
</evidence>
<dbReference type="Gene3D" id="2.40.170.20">
    <property type="entry name" value="TonB-dependent receptor, beta-barrel domain"/>
    <property type="match status" value="1"/>
</dbReference>
<name>A0A4Y8UHP3_9GAMM</name>
<organism evidence="15 16">
    <name type="scientific">Gammaproteobacteria bacterium LSUCC0057</name>
    <dbReference type="NCBI Taxonomy" id="2559237"/>
    <lineage>
        <taxon>Bacteria</taxon>
        <taxon>Pseudomonadati</taxon>
        <taxon>Pseudomonadota</taxon>
        <taxon>Gammaproteobacteria</taxon>
        <taxon>Cellvibrionales</taxon>
        <taxon>Porticoccaceae</taxon>
        <taxon>SAR92 clade</taxon>
    </lineage>
</organism>
<evidence type="ECO:0000256" key="10">
    <source>
        <dbReference type="ARBA" id="ARBA00023237"/>
    </source>
</evidence>
<evidence type="ECO:0000256" key="5">
    <source>
        <dbReference type="ARBA" id="ARBA00022692"/>
    </source>
</evidence>
<evidence type="ECO:0000256" key="6">
    <source>
        <dbReference type="ARBA" id="ARBA00022729"/>
    </source>
</evidence>
<evidence type="ECO:0000256" key="2">
    <source>
        <dbReference type="ARBA" id="ARBA00008143"/>
    </source>
</evidence>
<dbReference type="InterPro" id="IPR000531">
    <property type="entry name" value="Beta-barrel_TonB"/>
</dbReference>
<proteinExistence type="inferred from homology"/>
<feature type="domain" description="TonB-dependent receptor plug" evidence="14">
    <location>
        <begin position="56"/>
        <end position="164"/>
    </location>
</feature>
<dbReference type="Pfam" id="PF07715">
    <property type="entry name" value="Plug"/>
    <property type="match status" value="1"/>
</dbReference>
<keyword evidence="7 12" id="KW-0798">TonB box</keyword>
<feature type="domain" description="TonB-dependent receptor-like beta-barrel" evidence="13">
    <location>
        <begin position="284"/>
        <end position="709"/>
    </location>
</feature>
<keyword evidence="5 11" id="KW-0812">Transmembrane</keyword>
<dbReference type="SUPFAM" id="SSF56935">
    <property type="entry name" value="Porins"/>
    <property type="match status" value="1"/>
</dbReference>
<evidence type="ECO:0000256" key="11">
    <source>
        <dbReference type="PROSITE-ProRule" id="PRU01360"/>
    </source>
</evidence>
<dbReference type="GO" id="GO:0009279">
    <property type="term" value="C:cell outer membrane"/>
    <property type="evidence" value="ECO:0007669"/>
    <property type="project" value="UniProtKB-SubCell"/>
</dbReference>
<keyword evidence="4 11" id="KW-1134">Transmembrane beta strand</keyword>
<dbReference type="PROSITE" id="PS52016">
    <property type="entry name" value="TONB_DEPENDENT_REC_3"/>
    <property type="match status" value="1"/>
</dbReference>
<keyword evidence="3 11" id="KW-0813">Transport</keyword>
<keyword evidence="16" id="KW-1185">Reference proteome</keyword>
<dbReference type="PANTHER" id="PTHR30069">
    <property type="entry name" value="TONB-DEPENDENT OUTER MEMBRANE RECEPTOR"/>
    <property type="match status" value="1"/>
</dbReference>
<comment type="caution">
    <text evidence="15">The sequence shown here is derived from an EMBL/GenBank/DDBJ whole genome shotgun (WGS) entry which is preliminary data.</text>
</comment>
<dbReference type="OrthoDB" id="9758929at2"/>
<dbReference type="InterPro" id="IPR037066">
    <property type="entry name" value="Plug_dom_sf"/>
</dbReference>
<dbReference type="InterPro" id="IPR012910">
    <property type="entry name" value="Plug_dom"/>
</dbReference>
<evidence type="ECO:0000256" key="3">
    <source>
        <dbReference type="ARBA" id="ARBA00022448"/>
    </source>
</evidence>
<accession>A0A4Y8UHP3</accession>
<evidence type="ECO:0000256" key="4">
    <source>
        <dbReference type="ARBA" id="ARBA00022452"/>
    </source>
</evidence>
<evidence type="ECO:0000256" key="12">
    <source>
        <dbReference type="RuleBase" id="RU003357"/>
    </source>
</evidence>
<evidence type="ECO:0000256" key="8">
    <source>
        <dbReference type="ARBA" id="ARBA00023136"/>
    </source>
</evidence>
<keyword evidence="9 15" id="KW-0675">Receptor</keyword>
<evidence type="ECO:0000259" key="13">
    <source>
        <dbReference type="Pfam" id="PF00593"/>
    </source>
</evidence>
<dbReference type="GO" id="GO:0015344">
    <property type="term" value="F:siderophore uptake transmembrane transporter activity"/>
    <property type="evidence" value="ECO:0007669"/>
    <property type="project" value="TreeGrafter"/>
</dbReference>
<comment type="subcellular location">
    <subcellularLocation>
        <location evidence="1 11">Cell outer membrane</location>
        <topology evidence="1 11">Multi-pass membrane protein</topology>
    </subcellularLocation>
</comment>
<evidence type="ECO:0000313" key="16">
    <source>
        <dbReference type="Proteomes" id="UP000298133"/>
    </source>
</evidence>
<dbReference type="PANTHER" id="PTHR30069:SF29">
    <property type="entry name" value="HEMOGLOBIN AND HEMOGLOBIN-HAPTOGLOBIN-BINDING PROTEIN 1-RELATED"/>
    <property type="match status" value="1"/>
</dbReference>
<dbReference type="Gene3D" id="2.170.130.10">
    <property type="entry name" value="TonB-dependent receptor, plug domain"/>
    <property type="match status" value="1"/>
</dbReference>
<evidence type="ECO:0000259" key="14">
    <source>
        <dbReference type="Pfam" id="PF07715"/>
    </source>
</evidence>
<sequence length="735" mass="82217">MANFSAPGAASAVRTFLLSIAAVTAAAESEPGYLSELDLFEEIPMVTGVSHFLQPIEATPAAVTVLDREMIAALNPQSFAQILQLVPGFAQMVTAQGTLAPGYQLGGEPFARRMHVEIDGRPLNDSMLVTAMWQDFGLDFNDIERIEVIRGSNMPADGGNALLGTVNIITRSPLLAERLRLSVELDEDHFRRYSLNTAFTLGGVETQLWARQREQQTFTERRPLVSGTSSSHTIIGSEDLSYDSESLVTEEPGTALTSARQRDRSVGARMLWSPTAIDRIETALGYSDHQTPFGDQRARYSWQQLEWQRLLPDLGEWHGFLFHNYNRVSATGLLAIGEISGPLPSAAANPWYADRIPPAFNFSELIDFATVDESGWSERWDAELRRYWRYGSDVELSVGGAATHDRAASRYLTDQTHTLQRRSSRLYTTAAWQVDSDWQLSGGLMAEQAEGLSSITAARIGANYRLDDQHSWRLAAAIGGRQPTLLESHRASVARNKPSSTVDLLTLVNSQLDVERSELVELGYHWRSGDQRIELDGRWYGQKVTDLIKPSDIVVELTRFIDGELTTVSDRVLYYDNRADLYQQGLELQLTARHRQHWLLHLTAAYLDSRASSAPLQLDTALPYPIESFTVDRPFEVGLVGERWSASMLASYQLNTQWQLASQLNWQSATSGWMHLDSAPTTHWDLSAQRHWQRSASGAAVELSVALRNITDERVDGLLDYPRRRLVVQLQLELL</sequence>
<dbReference type="Proteomes" id="UP000298133">
    <property type="component" value="Unassembled WGS sequence"/>
</dbReference>
<reference evidence="15 16" key="1">
    <citation type="submission" date="2019-03" db="EMBL/GenBank/DDBJ databases">
        <title>Draft genome of Gammaproteobacteria bacterium LSUCC0057, a member of the SAR92 clade.</title>
        <authorList>
            <person name="Lanclos V.C."/>
            <person name="Doiron C."/>
            <person name="Henson M.W."/>
            <person name="Thrash J.C."/>
        </authorList>
    </citation>
    <scope>NUCLEOTIDE SEQUENCE [LARGE SCALE GENOMIC DNA]</scope>
    <source>
        <strain evidence="15 16">LSUCC0057</strain>
    </source>
</reference>
<keyword evidence="10 11" id="KW-0998">Cell outer membrane</keyword>
<evidence type="ECO:0000313" key="15">
    <source>
        <dbReference type="EMBL" id="TFH67334.1"/>
    </source>
</evidence>
<evidence type="ECO:0000256" key="9">
    <source>
        <dbReference type="ARBA" id="ARBA00023170"/>
    </source>
</evidence>
<evidence type="ECO:0000256" key="7">
    <source>
        <dbReference type="ARBA" id="ARBA00023077"/>
    </source>
</evidence>
<dbReference type="Pfam" id="PF00593">
    <property type="entry name" value="TonB_dep_Rec_b-barrel"/>
    <property type="match status" value="1"/>
</dbReference>
<dbReference type="InterPro" id="IPR036942">
    <property type="entry name" value="Beta-barrel_TonB_sf"/>
</dbReference>
<protein>
    <submittedName>
        <fullName evidence="15">TonB-dependent receptor</fullName>
    </submittedName>
</protein>
<dbReference type="GO" id="GO:0044718">
    <property type="term" value="P:siderophore transmembrane transport"/>
    <property type="evidence" value="ECO:0007669"/>
    <property type="project" value="TreeGrafter"/>
</dbReference>
<comment type="similarity">
    <text evidence="2">Belongs to the TonB-dependent receptor family. Hemoglobin/haptoglobin binding protein subfamily.</text>
</comment>
<keyword evidence="6" id="KW-0732">Signal</keyword>
<gene>
    <name evidence="15" type="ORF">E3W66_07510</name>
</gene>
<dbReference type="AlphaFoldDB" id="A0A4Y8UHP3"/>
<keyword evidence="8 11" id="KW-0472">Membrane</keyword>